<dbReference type="InterPro" id="IPR006225">
    <property type="entry name" value="PsdUridine_synth_RluC/D"/>
</dbReference>
<reference evidence="5 6" key="1">
    <citation type="journal article" date="2015" name="Nature">
        <title>rRNA introns, odd ribosomes, and small enigmatic genomes across a large radiation of phyla.</title>
        <authorList>
            <person name="Brown C.T."/>
            <person name="Hug L.A."/>
            <person name="Thomas B.C."/>
            <person name="Sharon I."/>
            <person name="Castelle C.J."/>
            <person name="Singh A."/>
            <person name="Wilkins M.J."/>
            <person name="Williams K.H."/>
            <person name="Banfield J.F."/>
        </authorList>
    </citation>
    <scope>NUCLEOTIDE SEQUENCE [LARGE SCALE GENOMIC DNA]</scope>
</reference>
<dbReference type="SUPFAM" id="SSF55120">
    <property type="entry name" value="Pseudouridine synthase"/>
    <property type="match status" value="1"/>
</dbReference>
<evidence type="ECO:0000313" key="5">
    <source>
        <dbReference type="EMBL" id="KKS96672.1"/>
    </source>
</evidence>
<dbReference type="PANTHER" id="PTHR21600">
    <property type="entry name" value="MITOCHONDRIAL RNA PSEUDOURIDINE SYNTHASE"/>
    <property type="match status" value="1"/>
</dbReference>
<name>A0A0G1DGJ9_9BACT</name>
<dbReference type="GO" id="GO:0003723">
    <property type="term" value="F:RNA binding"/>
    <property type="evidence" value="ECO:0007669"/>
    <property type="project" value="InterPro"/>
</dbReference>
<comment type="catalytic activity">
    <reaction evidence="3">
        <text>a uridine in RNA = a pseudouridine in RNA</text>
        <dbReference type="Rhea" id="RHEA:48348"/>
        <dbReference type="Rhea" id="RHEA-COMP:12068"/>
        <dbReference type="Rhea" id="RHEA-COMP:12069"/>
        <dbReference type="ChEBI" id="CHEBI:65314"/>
        <dbReference type="ChEBI" id="CHEBI:65315"/>
    </reaction>
</comment>
<evidence type="ECO:0000256" key="3">
    <source>
        <dbReference type="RuleBase" id="RU362028"/>
    </source>
</evidence>
<dbReference type="InterPro" id="IPR020103">
    <property type="entry name" value="PsdUridine_synth_cat_dom_sf"/>
</dbReference>
<keyword evidence="3" id="KW-0413">Isomerase</keyword>
<feature type="active site" evidence="2">
    <location>
        <position position="67"/>
    </location>
</feature>
<dbReference type="InterPro" id="IPR006145">
    <property type="entry name" value="PsdUridine_synth_RsuA/RluA"/>
</dbReference>
<sequence length="241" mass="27482">MDIPTIYEDEYLLVADKPAGLVVNVSENARNNTLQDWAVKKLGLENRADSSGNPQFYQRAGIVHRLDKETSGLILIARDPESFDNLQQQFKARTVSKSYSALAHGKINNMTQAVKVPVGRLPWNRRLFGILPEGREAETEIAVTAFYTDGREEFTLLEAQPKTGRTHQIRIHLKHLGHPLVGDPLYTGRKIYRNDRNFCPRLFLHAAYIAFRHPHSDRNLQFTSPLPPDLKKCLENLTKEN</sequence>
<dbReference type="GO" id="GO:0000455">
    <property type="term" value="P:enzyme-directed rRNA pseudouridine synthesis"/>
    <property type="evidence" value="ECO:0007669"/>
    <property type="project" value="TreeGrafter"/>
</dbReference>
<evidence type="ECO:0000256" key="2">
    <source>
        <dbReference type="PIRSR" id="PIRSR606225-1"/>
    </source>
</evidence>
<dbReference type="EC" id="5.4.99.-" evidence="3"/>
<dbReference type="GO" id="GO:0009982">
    <property type="term" value="F:pseudouridine synthase activity"/>
    <property type="evidence" value="ECO:0007669"/>
    <property type="project" value="InterPro"/>
</dbReference>
<proteinExistence type="inferred from homology"/>
<dbReference type="InterPro" id="IPR050188">
    <property type="entry name" value="RluA_PseudoU_synthase"/>
</dbReference>
<gene>
    <name evidence="5" type="ORF">UV73_C0009G0023</name>
</gene>
<dbReference type="NCBIfam" id="TIGR00005">
    <property type="entry name" value="rluA_subfam"/>
    <property type="match status" value="1"/>
</dbReference>
<evidence type="ECO:0000313" key="6">
    <source>
        <dbReference type="Proteomes" id="UP000034894"/>
    </source>
</evidence>
<comment type="function">
    <text evidence="3">Responsible for synthesis of pseudouridine from uracil.</text>
</comment>
<comment type="similarity">
    <text evidence="1 3">Belongs to the pseudouridine synthase RluA family.</text>
</comment>
<dbReference type="STRING" id="1618443.UV73_C0009G0023"/>
<dbReference type="Pfam" id="PF00849">
    <property type="entry name" value="PseudoU_synth_2"/>
    <property type="match status" value="1"/>
</dbReference>
<evidence type="ECO:0000259" key="4">
    <source>
        <dbReference type="Pfam" id="PF00849"/>
    </source>
</evidence>
<accession>A0A0G1DGJ9</accession>
<dbReference type="GO" id="GO:0140098">
    <property type="term" value="F:catalytic activity, acting on RNA"/>
    <property type="evidence" value="ECO:0007669"/>
    <property type="project" value="UniProtKB-ARBA"/>
</dbReference>
<dbReference type="EMBL" id="LCFP01000009">
    <property type="protein sequence ID" value="KKS96672.1"/>
    <property type="molecule type" value="Genomic_DNA"/>
</dbReference>
<comment type="caution">
    <text evidence="5">The sequence shown here is derived from an EMBL/GenBank/DDBJ whole genome shotgun (WGS) entry which is preliminary data.</text>
</comment>
<dbReference type="InterPro" id="IPR006224">
    <property type="entry name" value="PsdUridine_synth_RluA-like_CS"/>
</dbReference>
<evidence type="ECO:0000256" key="1">
    <source>
        <dbReference type="ARBA" id="ARBA00010876"/>
    </source>
</evidence>
<organism evidence="5 6">
    <name type="scientific">Candidatus Gottesmanbacteria bacterium GW2011_GWA2_43_14</name>
    <dbReference type="NCBI Taxonomy" id="1618443"/>
    <lineage>
        <taxon>Bacteria</taxon>
        <taxon>Candidatus Gottesmaniibacteriota</taxon>
    </lineage>
</organism>
<dbReference type="Proteomes" id="UP000034894">
    <property type="component" value="Unassembled WGS sequence"/>
</dbReference>
<feature type="domain" description="Pseudouridine synthase RsuA/RluA-like" evidence="4">
    <location>
        <begin position="11"/>
        <end position="175"/>
    </location>
</feature>
<protein>
    <recommendedName>
        <fullName evidence="3">Pseudouridine synthase</fullName>
        <ecNumber evidence="3">5.4.99.-</ecNumber>
    </recommendedName>
</protein>
<dbReference type="Gene3D" id="3.30.2350.10">
    <property type="entry name" value="Pseudouridine synthase"/>
    <property type="match status" value="1"/>
</dbReference>
<dbReference type="PROSITE" id="PS01129">
    <property type="entry name" value="PSI_RLU"/>
    <property type="match status" value="1"/>
</dbReference>
<dbReference type="AlphaFoldDB" id="A0A0G1DGJ9"/>
<dbReference type="CDD" id="cd02869">
    <property type="entry name" value="PseudoU_synth_RluA_like"/>
    <property type="match status" value="1"/>
</dbReference>
<dbReference type="PANTHER" id="PTHR21600:SF87">
    <property type="entry name" value="RNA PSEUDOURIDYLATE SYNTHASE DOMAIN-CONTAINING PROTEIN 1"/>
    <property type="match status" value="1"/>
</dbReference>